<evidence type="ECO:0000256" key="5">
    <source>
        <dbReference type="SAM" id="MobiDB-lite"/>
    </source>
</evidence>
<dbReference type="Gene3D" id="1.25.40.90">
    <property type="match status" value="1"/>
</dbReference>
<reference evidence="8" key="1">
    <citation type="submission" date="2020-09" db="EMBL/GenBank/DDBJ databases">
        <authorList>
            <person name="Kikuchi T."/>
        </authorList>
    </citation>
    <scope>NUCLEOTIDE SEQUENCE</scope>
    <source>
        <strain evidence="8">Ka4C1</strain>
    </source>
</reference>
<dbReference type="InterPro" id="IPR008942">
    <property type="entry name" value="ENTH_VHS"/>
</dbReference>
<feature type="domain" description="CID" evidence="7">
    <location>
        <begin position="1"/>
        <end position="129"/>
    </location>
</feature>
<dbReference type="GO" id="GO:0030150">
    <property type="term" value="P:protein import into mitochondrial matrix"/>
    <property type="evidence" value="ECO:0007669"/>
    <property type="project" value="TreeGrafter"/>
</dbReference>
<dbReference type="Proteomes" id="UP000659654">
    <property type="component" value="Unassembled WGS sequence"/>
</dbReference>
<gene>
    <name evidence="8" type="ORF">BXYJ_LOCUS1139</name>
</gene>
<dbReference type="SUPFAM" id="SSF48464">
    <property type="entry name" value="ENTH/VHS domain"/>
    <property type="match status" value="1"/>
</dbReference>
<evidence type="ECO:0000313" key="8">
    <source>
        <dbReference type="EMBL" id="CAD5208903.1"/>
    </source>
</evidence>
<feature type="transmembrane region" description="Helical" evidence="6">
    <location>
        <begin position="621"/>
        <end position="639"/>
    </location>
</feature>
<organism evidence="8 9">
    <name type="scientific">Bursaphelenchus xylophilus</name>
    <name type="common">Pinewood nematode worm</name>
    <name type="synonym">Aphelenchoides xylophilus</name>
    <dbReference type="NCBI Taxonomy" id="6326"/>
    <lineage>
        <taxon>Eukaryota</taxon>
        <taxon>Metazoa</taxon>
        <taxon>Ecdysozoa</taxon>
        <taxon>Nematoda</taxon>
        <taxon>Chromadorea</taxon>
        <taxon>Rhabditida</taxon>
        <taxon>Tylenchina</taxon>
        <taxon>Tylenchomorpha</taxon>
        <taxon>Aphelenchoidea</taxon>
        <taxon>Aphelenchoididae</taxon>
        <taxon>Bursaphelenchus</taxon>
    </lineage>
</organism>
<evidence type="ECO:0000259" key="7">
    <source>
        <dbReference type="PROSITE" id="PS51391"/>
    </source>
</evidence>
<evidence type="ECO:0000256" key="4">
    <source>
        <dbReference type="ARBA" id="ARBA00023136"/>
    </source>
</evidence>
<dbReference type="Proteomes" id="UP000582659">
    <property type="component" value="Unassembled WGS sequence"/>
</dbReference>
<evidence type="ECO:0000313" key="9">
    <source>
        <dbReference type="Proteomes" id="UP000659654"/>
    </source>
</evidence>
<comment type="subcellular location">
    <subcellularLocation>
        <location evidence="1">Membrane</location>
        <topology evidence="1">Multi-pass membrane protein</topology>
    </subcellularLocation>
</comment>
<dbReference type="GO" id="GO:0005744">
    <property type="term" value="C:TIM23 mitochondrial import inner membrane translocase complex"/>
    <property type="evidence" value="ECO:0007669"/>
    <property type="project" value="TreeGrafter"/>
</dbReference>
<dbReference type="InterPro" id="IPR006569">
    <property type="entry name" value="CID_dom"/>
</dbReference>
<feature type="compositionally biased region" description="Acidic residues" evidence="5">
    <location>
        <begin position="289"/>
        <end position="299"/>
    </location>
</feature>
<comment type="caution">
    <text evidence="8">The sequence shown here is derived from an EMBL/GenBank/DDBJ whole genome shotgun (WGS) entry which is preliminary data.</text>
</comment>
<feature type="region of interest" description="Disordered" evidence="5">
    <location>
        <begin position="265"/>
        <end position="325"/>
    </location>
</feature>
<feature type="compositionally biased region" description="Polar residues" evidence="5">
    <location>
        <begin position="416"/>
        <end position="426"/>
    </location>
</feature>
<feature type="compositionally biased region" description="Pro residues" evidence="5">
    <location>
        <begin position="376"/>
        <end position="391"/>
    </location>
</feature>
<dbReference type="PANTHER" id="PTHR15371:SF0">
    <property type="entry name" value="SD19278P"/>
    <property type="match status" value="1"/>
</dbReference>
<proteinExistence type="predicted"/>
<sequence length="654" mass="71877">MVLDEAAVCDRFQKVNSSTDCVQTTSSWILSHKDEIDVITRSWMKVYQGGSESVRVALVYIVSDVVHNAKRERDKTISVAFHPHFVNAIVLASDTVKRPIKRCLEVFRERHIYPKHIIDEMQSALDGTADVRAHEDDDGDFEVEPFLKTLQNYVESSNAIDKAKVILNNIDFELDENTVDMSDSDALSQMELEVDLMIQKLQTFLQRIEGISMKSAKVSHTIIKSKAFFHTQLKDVAMVHDAYDRYAKGISERIDQLEPIIRSGVLPGQTPPRDAPSPIPGEDPFNENGSDDMEMDEEDMPGRSSLNPLIPPQNYVPEINPTDGRIKLTTPVPGKTADPRQSRFQPPPIPPYPPGFSDLMPKFTPNIPPPMISPMSFPPPHFDSQIPPPPGVVDIPPSTSIGPPGEDLDLRKEGNGYSNGNQSFTSFPPPSDKMMSWFGGSSASGEPAPQHSEELHDGHDLSKELYNQPVLALDRIKHSGVPLKAQMTPYLQMDPSMFKASQPEYIMPEGNENGKGKFEFALGHIGWAVAAGFAAGSLRGFVPELMNPDTRQLRGKPWLTRVVNATVKHGSGYAQPAGAAVFMFSVLEIGLKSARADDDLNTLGAGALAGAIYRSPYGSRAAGVGAAMGLLLATTWVLVNPDSRGRIREMVNFA</sequence>
<dbReference type="OrthoDB" id="159299at2759"/>
<keyword evidence="3 6" id="KW-1133">Transmembrane helix</keyword>
<dbReference type="AlphaFoldDB" id="A0A7I8XBI7"/>
<dbReference type="PANTHER" id="PTHR15371">
    <property type="entry name" value="TIM23"/>
    <property type="match status" value="1"/>
</dbReference>
<protein>
    <submittedName>
        <fullName evidence="8">(pine wood nematode) hypothetical protein</fullName>
    </submittedName>
</protein>
<evidence type="ECO:0000256" key="6">
    <source>
        <dbReference type="SAM" id="Phobius"/>
    </source>
</evidence>
<dbReference type="Pfam" id="PF04818">
    <property type="entry name" value="CID"/>
    <property type="match status" value="1"/>
</dbReference>
<dbReference type="SMART" id="SM00582">
    <property type="entry name" value="RPR"/>
    <property type="match status" value="1"/>
</dbReference>
<dbReference type="EMBL" id="CAJFCV020000001">
    <property type="protein sequence ID" value="CAG9083311.1"/>
    <property type="molecule type" value="Genomic_DNA"/>
</dbReference>
<dbReference type="EMBL" id="CAJFDI010000001">
    <property type="protein sequence ID" value="CAD5208903.1"/>
    <property type="molecule type" value="Genomic_DNA"/>
</dbReference>
<keyword evidence="2 6" id="KW-0812">Transmembrane</keyword>
<dbReference type="PROSITE" id="PS51391">
    <property type="entry name" value="CID"/>
    <property type="match status" value="1"/>
</dbReference>
<evidence type="ECO:0000256" key="2">
    <source>
        <dbReference type="ARBA" id="ARBA00022692"/>
    </source>
</evidence>
<keyword evidence="9" id="KW-1185">Reference proteome</keyword>
<dbReference type="SMR" id="A0A7I8XBI7"/>
<keyword evidence="4 6" id="KW-0472">Membrane</keyword>
<accession>A0A7I8XBI7</accession>
<dbReference type="GO" id="GO:0008320">
    <property type="term" value="F:protein transmembrane transporter activity"/>
    <property type="evidence" value="ECO:0007669"/>
    <property type="project" value="TreeGrafter"/>
</dbReference>
<name>A0A7I8XBI7_BURXY</name>
<dbReference type="Pfam" id="PF02466">
    <property type="entry name" value="Tim17"/>
    <property type="match status" value="1"/>
</dbReference>
<dbReference type="InterPro" id="IPR045238">
    <property type="entry name" value="Tim23-like"/>
</dbReference>
<evidence type="ECO:0000256" key="3">
    <source>
        <dbReference type="ARBA" id="ARBA00022989"/>
    </source>
</evidence>
<feature type="compositionally biased region" description="Pro residues" evidence="5">
    <location>
        <begin position="269"/>
        <end position="281"/>
    </location>
</feature>
<evidence type="ECO:0000256" key="1">
    <source>
        <dbReference type="ARBA" id="ARBA00004141"/>
    </source>
</evidence>
<feature type="region of interest" description="Disordered" evidence="5">
    <location>
        <begin position="376"/>
        <end position="457"/>
    </location>
</feature>